<name>A0A2R8A6P1_9RHOB</name>
<accession>A0A2R8A6P1</accession>
<dbReference type="EMBL" id="OMKW01000001">
    <property type="protein sequence ID" value="SPF27911.1"/>
    <property type="molecule type" value="Genomic_DNA"/>
</dbReference>
<organism evidence="2 3">
    <name type="scientific">Pontivivens insulae</name>
    <dbReference type="NCBI Taxonomy" id="1639689"/>
    <lineage>
        <taxon>Bacteria</taxon>
        <taxon>Pseudomonadati</taxon>
        <taxon>Pseudomonadota</taxon>
        <taxon>Alphaproteobacteria</taxon>
        <taxon>Rhodobacterales</taxon>
        <taxon>Paracoccaceae</taxon>
        <taxon>Pontivivens</taxon>
    </lineage>
</organism>
<protein>
    <submittedName>
        <fullName evidence="2">Uncharacterized protein</fullName>
    </submittedName>
</protein>
<proteinExistence type="predicted"/>
<sequence length="383" mass="39772">MAGRANWERFDAARFRLRSQLLCMATLWVILGAGHAAAQDRRDAESLVIRVPDLVIVGATTAGPLEIATPDLVIVGSETSGPLEIAVPDLVIVGSETAGPLEIDLPDLIIVGSPIAGPLEIAVPDLIIVGSETAGPLEINVPDLVIVGSPTAGPLEIAVPDLVIVGSETAEPLEIAVPDLVIVGSEITGALEITPPDLIIVGVEELATFFITPPDLVIVGTNAVQPDDSLQRTDNEGSLPQTSANNPEPEETSETGQWCVGAYTAHAGTGMGTALGFSMPVGQTETVPATVRASQCRTALTATIAGQVVTLNLSQAPATYDGSISFGDGVARTMTLECGEDLNLRGTLVAQDSDLRIERPVWLIRDPNSSADLPENCPPAPSR</sequence>
<dbReference type="AlphaFoldDB" id="A0A2R8A6P1"/>
<feature type="region of interest" description="Disordered" evidence="1">
    <location>
        <begin position="227"/>
        <end position="255"/>
    </location>
</feature>
<gene>
    <name evidence="2" type="ORF">POI8812_00206</name>
</gene>
<reference evidence="2 3" key="1">
    <citation type="submission" date="2018-03" db="EMBL/GenBank/DDBJ databases">
        <authorList>
            <person name="Keele B.F."/>
        </authorList>
    </citation>
    <scope>NUCLEOTIDE SEQUENCE [LARGE SCALE GENOMIC DNA]</scope>
    <source>
        <strain evidence="2 3">CeCT 8812</strain>
    </source>
</reference>
<dbReference type="Proteomes" id="UP000244932">
    <property type="component" value="Unassembled WGS sequence"/>
</dbReference>
<keyword evidence="3" id="KW-1185">Reference proteome</keyword>
<evidence type="ECO:0000256" key="1">
    <source>
        <dbReference type="SAM" id="MobiDB-lite"/>
    </source>
</evidence>
<feature type="compositionally biased region" description="Polar residues" evidence="1">
    <location>
        <begin position="236"/>
        <end position="246"/>
    </location>
</feature>
<evidence type="ECO:0000313" key="3">
    <source>
        <dbReference type="Proteomes" id="UP000244932"/>
    </source>
</evidence>
<evidence type="ECO:0000313" key="2">
    <source>
        <dbReference type="EMBL" id="SPF27911.1"/>
    </source>
</evidence>